<proteinExistence type="predicted"/>
<sequence length="346" mass="38916">MFSDVSFLQSLVLNNYLCLACITVVVYDYALTFSSELDYVWCRPWTWVSTMFVVVRYIGIYWTVTAALTGAPFVPGPLETCEVMYQSYSWAFLVFLSTADLLMILRVYAMWNRSRTILCVLLLLYTIQTIMTVVIDVIYDNPTSLSVIVVQVLDFSFCIAQPGNTSLRSGTYFVISRSVFSAILTVLAVFQTLWQSFEMYKATKQWQPNRYIQKLVKDGIIYFVVNVLYQTRDLLDGVAAGISGSGYLFLEAAISIAFCILIPRFVISIRELYDRDIHRCFHIDTGFGMQSRSNAGADTTVSAMAFADINQGPEVEGGTDNSSDVEMGRVYGSGLNEDSPKVEGRE</sequence>
<feature type="transmembrane region" description="Helical" evidence="2">
    <location>
        <begin position="45"/>
        <end position="68"/>
    </location>
</feature>
<dbReference type="AlphaFoldDB" id="A0AAD4C9L7"/>
<feature type="transmembrane region" description="Helical" evidence="2">
    <location>
        <begin position="215"/>
        <end position="232"/>
    </location>
</feature>
<reference evidence="4" key="1">
    <citation type="submission" date="2019-10" db="EMBL/GenBank/DDBJ databases">
        <authorList>
            <consortium name="DOE Joint Genome Institute"/>
            <person name="Kuo A."/>
            <person name="Miyauchi S."/>
            <person name="Kiss E."/>
            <person name="Drula E."/>
            <person name="Kohler A."/>
            <person name="Sanchez-Garcia M."/>
            <person name="Andreopoulos B."/>
            <person name="Barry K.W."/>
            <person name="Bonito G."/>
            <person name="Buee M."/>
            <person name="Carver A."/>
            <person name="Chen C."/>
            <person name="Cichocki N."/>
            <person name="Clum A."/>
            <person name="Culley D."/>
            <person name="Crous P.W."/>
            <person name="Fauchery L."/>
            <person name="Girlanda M."/>
            <person name="Hayes R."/>
            <person name="Keri Z."/>
            <person name="LaButti K."/>
            <person name="Lipzen A."/>
            <person name="Lombard V."/>
            <person name="Magnuson J."/>
            <person name="Maillard F."/>
            <person name="Morin E."/>
            <person name="Murat C."/>
            <person name="Nolan M."/>
            <person name="Ohm R."/>
            <person name="Pangilinan J."/>
            <person name="Pereira M."/>
            <person name="Perotto S."/>
            <person name="Peter M."/>
            <person name="Riley R."/>
            <person name="Sitrit Y."/>
            <person name="Stielow B."/>
            <person name="Szollosi G."/>
            <person name="Zifcakova L."/>
            <person name="Stursova M."/>
            <person name="Spatafora J.W."/>
            <person name="Tedersoo L."/>
            <person name="Vaario L.-M."/>
            <person name="Yamada A."/>
            <person name="Yan M."/>
            <person name="Wang P."/>
            <person name="Xu J."/>
            <person name="Bruns T."/>
            <person name="Baldrian P."/>
            <person name="Vilgalys R."/>
            <person name="Henrissat B."/>
            <person name="Grigoriev I.V."/>
            <person name="Hibbett D."/>
            <person name="Nagy L.G."/>
            <person name="Martin F.M."/>
        </authorList>
    </citation>
    <scope>NUCLEOTIDE SEQUENCE</scope>
    <source>
        <strain evidence="4">BED1</strain>
    </source>
</reference>
<evidence type="ECO:0000259" key="3">
    <source>
        <dbReference type="Pfam" id="PF20151"/>
    </source>
</evidence>
<feature type="transmembrane region" description="Helical" evidence="2">
    <location>
        <begin position="172"/>
        <end position="194"/>
    </location>
</feature>
<keyword evidence="2" id="KW-1133">Transmembrane helix</keyword>
<feature type="region of interest" description="Disordered" evidence="1">
    <location>
        <begin position="312"/>
        <end position="346"/>
    </location>
</feature>
<keyword evidence="2" id="KW-0472">Membrane</keyword>
<keyword evidence="5" id="KW-1185">Reference proteome</keyword>
<evidence type="ECO:0000256" key="1">
    <source>
        <dbReference type="SAM" id="MobiDB-lite"/>
    </source>
</evidence>
<organism evidence="4 5">
    <name type="scientific">Boletus edulis BED1</name>
    <dbReference type="NCBI Taxonomy" id="1328754"/>
    <lineage>
        <taxon>Eukaryota</taxon>
        <taxon>Fungi</taxon>
        <taxon>Dikarya</taxon>
        <taxon>Basidiomycota</taxon>
        <taxon>Agaricomycotina</taxon>
        <taxon>Agaricomycetes</taxon>
        <taxon>Agaricomycetidae</taxon>
        <taxon>Boletales</taxon>
        <taxon>Boletineae</taxon>
        <taxon>Boletaceae</taxon>
        <taxon>Boletoideae</taxon>
        <taxon>Boletus</taxon>
    </lineage>
</organism>
<feature type="transmembrane region" description="Helical" evidence="2">
    <location>
        <begin position="88"/>
        <end position="109"/>
    </location>
</feature>
<evidence type="ECO:0000256" key="2">
    <source>
        <dbReference type="SAM" id="Phobius"/>
    </source>
</evidence>
<feature type="transmembrane region" description="Helical" evidence="2">
    <location>
        <begin position="244"/>
        <end position="267"/>
    </location>
</feature>
<feature type="transmembrane region" description="Helical" evidence="2">
    <location>
        <begin position="12"/>
        <end position="33"/>
    </location>
</feature>
<keyword evidence="2" id="KW-0812">Transmembrane</keyword>
<dbReference type="InterPro" id="IPR045340">
    <property type="entry name" value="DUF6533"/>
</dbReference>
<dbReference type="Pfam" id="PF20151">
    <property type="entry name" value="DUF6533"/>
    <property type="match status" value="1"/>
</dbReference>
<evidence type="ECO:0000313" key="4">
    <source>
        <dbReference type="EMBL" id="KAF8452921.1"/>
    </source>
</evidence>
<gene>
    <name evidence="4" type="ORF">L210DRAFT_3520008</name>
</gene>
<feature type="domain" description="DUF6533" evidence="3">
    <location>
        <begin position="16"/>
        <end position="60"/>
    </location>
</feature>
<reference evidence="4" key="2">
    <citation type="journal article" date="2020" name="Nat. Commun.">
        <title>Large-scale genome sequencing of mycorrhizal fungi provides insights into the early evolution of symbiotic traits.</title>
        <authorList>
            <person name="Miyauchi S."/>
            <person name="Kiss E."/>
            <person name="Kuo A."/>
            <person name="Drula E."/>
            <person name="Kohler A."/>
            <person name="Sanchez-Garcia M."/>
            <person name="Morin E."/>
            <person name="Andreopoulos B."/>
            <person name="Barry K.W."/>
            <person name="Bonito G."/>
            <person name="Buee M."/>
            <person name="Carver A."/>
            <person name="Chen C."/>
            <person name="Cichocki N."/>
            <person name="Clum A."/>
            <person name="Culley D."/>
            <person name="Crous P.W."/>
            <person name="Fauchery L."/>
            <person name="Girlanda M."/>
            <person name="Hayes R.D."/>
            <person name="Keri Z."/>
            <person name="LaButti K."/>
            <person name="Lipzen A."/>
            <person name="Lombard V."/>
            <person name="Magnuson J."/>
            <person name="Maillard F."/>
            <person name="Murat C."/>
            <person name="Nolan M."/>
            <person name="Ohm R.A."/>
            <person name="Pangilinan J."/>
            <person name="Pereira M.F."/>
            <person name="Perotto S."/>
            <person name="Peter M."/>
            <person name="Pfister S."/>
            <person name="Riley R."/>
            <person name="Sitrit Y."/>
            <person name="Stielow J.B."/>
            <person name="Szollosi G."/>
            <person name="Zifcakova L."/>
            <person name="Stursova M."/>
            <person name="Spatafora J.W."/>
            <person name="Tedersoo L."/>
            <person name="Vaario L.M."/>
            <person name="Yamada A."/>
            <person name="Yan M."/>
            <person name="Wang P."/>
            <person name="Xu J."/>
            <person name="Bruns T."/>
            <person name="Baldrian P."/>
            <person name="Vilgalys R."/>
            <person name="Dunand C."/>
            <person name="Henrissat B."/>
            <person name="Grigoriev I.V."/>
            <person name="Hibbett D."/>
            <person name="Nagy L.G."/>
            <person name="Martin F.M."/>
        </authorList>
    </citation>
    <scope>NUCLEOTIDE SEQUENCE</scope>
    <source>
        <strain evidence="4">BED1</strain>
    </source>
</reference>
<protein>
    <recommendedName>
        <fullName evidence="3">DUF6533 domain-containing protein</fullName>
    </recommendedName>
</protein>
<accession>A0AAD4C9L7</accession>
<dbReference type="EMBL" id="WHUW01000001">
    <property type="protein sequence ID" value="KAF8452921.1"/>
    <property type="molecule type" value="Genomic_DNA"/>
</dbReference>
<feature type="transmembrane region" description="Helical" evidence="2">
    <location>
        <begin position="116"/>
        <end position="139"/>
    </location>
</feature>
<evidence type="ECO:0000313" key="5">
    <source>
        <dbReference type="Proteomes" id="UP001194468"/>
    </source>
</evidence>
<dbReference type="Proteomes" id="UP001194468">
    <property type="component" value="Unassembled WGS sequence"/>
</dbReference>
<comment type="caution">
    <text evidence="4">The sequence shown here is derived from an EMBL/GenBank/DDBJ whole genome shotgun (WGS) entry which is preliminary data.</text>
</comment>
<name>A0AAD4C9L7_BOLED</name>